<accession>A0A8H7UGB7</accession>
<dbReference type="GO" id="GO:0019829">
    <property type="term" value="F:ATPase-coupled monoatomic cation transmembrane transporter activity"/>
    <property type="evidence" value="ECO:0007669"/>
    <property type="project" value="UniProtKB-UniRule"/>
</dbReference>
<dbReference type="NCBIfam" id="TIGR01494">
    <property type="entry name" value="ATPase_P-type"/>
    <property type="match status" value="1"/>
</dbReference>
<protein>
    <recommendedName>
        <fullName evidence="13">Cation-transporting ATPase</fullName>
        <ecNumber evidence="13">7.2.2.-</ecNumber>
    </recommendedName>
</protein>
<dbReference type="InterPro" id="IPR044492">
    <property type="entry name" value="P_typ_ATPase_HD_dom"/>
</dbReference>
<keyword evidence="8 13" id="KW-0460">Magnesium</keyword>
<dbReference type="InterPro" id="IPR023214">
    <property type="entry name" value="HAD_sf"/>
</dbReference>
<evidence type="ECO:0000256" key="3">
    <source>
        <dbReference type="ARBA" id="ARBA00022553"/>
    </source>
</evidence>
<dbReference type="GO" id="GO:0006874">
    <property type="term" value="P:intracellular calcium ion homeostasis"/>
    <property type="evidence" value="ECO:0007669"/>
    <property type="project" value="TreeGrafter"/>
</dbReference>
<dbReference type="FunFam" id="2.70.150.10:FF:000057">
    <property type="entry name" value="Cation-transporting ATPase"/>
    <property type="match status" value="1"/>
</dbReference>
<dbReference type="GO" id="GO:0046872">
    <property type="term" value="F:metal ion binding"/>
    <property type="evidence" value="ECO:0007669"/>
    <property type="project" value="UniProtKB-UniRule"/>
</dbReference>
<dbReference type="SUPFAM" id="SSF81660">
    <property type="entry name" value="Metal cation-transporting ATPase, ATP-binding domain N"/>
    <property type="match status" value="1"/>
</dbReference>
<dbReference type="FunFam" id="1.20.1110.10:FF:000032">
    <property type="entry name" value="Cation-transporting ATPase"/>
    <property type="match status" value="1"/>
</dbReference>
<dbReference type="EMBL" id="JAEPQZ010000008">
    <property type="protein sequence ID" value="KAG2178194.1"/>
    <property type="molecule type" value="Genomic_DNA"/>
</dbReference>
<dbReference type="EC" id="7.2.2.-" evidence="13"/>
<dbReference type="SFLD" id="SFLDF00027">
    <property type="entry name" value="p-type_atpase"/>
    <property type="match status" value="1"/>
</dbReference>
<dbReference type="InterPro" id="IPR001757">
    <property type="entry name" value="P_typ_ATPase"/>
</dbReference>
<dbReference type="Pfam" id="PF13246">
    <property type="entry name" value="Cation_ATPase"/>
    <property type="match status" value="1"/>
</dbReference>
<dbReference type="PANTHER" id="PTHR45630:SF8">
    <property type="entry name" value="CATION-TRANSPORTING ATPASE"/>
    <property type="match status" value="1"/>
</dbReference>
<dbReference type="InterPro" id="IPR023298">
    <property type="entry name" value="ATPase_P-typ_TM_dom_sf"/>
</dbReference>
<evidence type="ECO:0000313" key="18">
    <source>
        <dbReference type="EMBL" id="KAG2178194.1"/>
    </source>
</evidence>
<dbReference type="InterPro" id="IPR023299">
    <property type="entry name" value="ATPase_P-typ_cyto_dom_N"/>
</dbReference>
<feature type="compositionally biased region" description="Basic and acidic residues" evidence="14">
    <location>
        <begin position="98"/>
        <end position="110"/>
    </location>
</feature>
<keyword evidence="3" id="KW-0597">Phosphoprotein</keyword>
<dbReference type="GO" id="GO:0016887">
    <property type="term" value="F:ATP hydrolysis activity"/>
    <property type="evidence" value="ECO:0007669"/>
    <property type="project" value="InterPro"/>
</dbReference>
<feature type="compositionally biased region" description="Basic residues" evidence="14">
    <location>
        <begin position="111"/>
        <end position="125"/>
    </location>
</feature>
<name>A0A8H7UGB7_MORIS</name>
<comment type="caution">
    <text evidence="13">Lacks conserved residue(s) required for the propagation of feature annotation.</text>
</comment>
<feature type="transmembrane region" description="Helical" evidence="13">
    <location>
        <begin position="605"/>
        <end position="629"/>
    </location>
</feature>
<keyword evidence="9 13" id="KW-1278">Translocase</keyword>
<dbReference type="GO" id="GO:0015662">
    <property type="term" value="F:P-type ion transporter activity"/>
    <property type="evidence" value="ECO:0007669"/>
    <property type="project" value="InterPro"/>
</dbReference>
<feature type="compositionally biased region" description="Polar residues" evidence="14">
    <location>
        <begin position="66"/>
        <end position="95"/>
    </location>
</feature>
<feature type="region of interest" description="Disordered" evidence="14">
    <location>
        <begin position="782"/>
        <end position="802"/>
    </location>
</feature>
<keyword evidence="11 13" id="KW-0472">Membrane</keyword>
<feature type="transmembrane region" description="Helical" evidence="13">
    <location>
        <begin position="1182"/>
        <end position="1201"/>
    </location>
</feature>
<feature type="domain" description="Cation-transporting P-type ATPase N-terminal" evidence="16">
    <location>
        <begin position="365"/>
        <end position="419"/>
    </location>
</feature>
<feature type="region of interest" description="Disordered" evidence="14">
    <location>
        <begin position="40"/>
        <end position="165"/>
    </location>
</feature>
<keyword evidence="10 13" id="KW-1133">Transmembrane helix</keyword>
<keyword evidence="5 13" id="KW-0479">Metal-binding</keyword>
<sequence>MPKHSIVERPGYGTSPIDAASTAAIDITIVHPATSAAVSLAKGKKRRDSAAPLMSVAPIHNKSLDRSSQGLEESTSSRSGLSGQTPLNGKGNSSYLEEAVHSPDVIDHPTTHSRNRSGLHRRRRRGTELEDAESDEDSKGESSSEDNGSEDEDSSESGLSSDDDEEQIARQVLAANAGMNKLVNTSDHVHVDLPPRLEAMHPAAGQQRLSLPEEDMELLIEAYTYSKPYLYSYRLACVFSLGLVWLICRWMPTLWVKWVGCPAKMSDADWFVIQNQWGTLTITEPSNAYYNGSLSSVFSEDQLKSELETYVNNYGRANLSRSPNFQQNLPHLITIDYQYVRLAFNPIIEQFHVIGFWKDKSWNSVKSLKQGLTREIHHDRLQIFGPNAIDIKEKPTSKLLVDEVLNPFYVFQIFSIILWFMDDYYYYAFCIFVISAVSIISTLVETKQTIERMREMSRFECNVRVLRSNMWRNTSSHDLAIGDVIDISTLHTFPCDAILLTGDCIMNESMLTGESIPVSKAPITETVVKKLNLASVNIPTEFAKYFMFMGTKVVRVRATQTSGLATSATALVVRTGFNTSKGSLIRSMLFPKPNRFQFYRDSFRFIGVLAIIAAFGFLASSVNFIRLGVDKTTMILRALDLITIVVPPALPATMQIGTSFAISRLRNIGVFCISPPRVNIGGKVDCMCFDKTGTLTEDGLDIHGIRAVRIGDHGLKFTEEMRNTSEIGSFQTEDYTTSEKLFHSMATCHSLKLVNNELVGDPLDHKMFEFIDWELEESGGASSVGAKSVPESAENNDRKGAKGIVPTIVRPKGSQKFDMVFNDNELQNNSEIMELGIIHTFEFVSSLRRMSVIVRHLSKPYMEVFVKGAPEVMSEVCLPETIPQDFSERLYWYTHRGYRVIACASKSLKNVKWHKLHKLKRQEVESGLTFLGFIIFENKLKPGTTPAIETLKRANIRQIMCTGDNVLTAMSVSRECGLLDQNAEIYIPKFTSGTATDPNATIRWESVLQEGYTLDSYTLLPSTANVPGHSQEPFASALGLYNLAVTGDAFRWMIDYAPTELIHRMLVTAQIFARMSPDEKQELVERLQQMNYCVGFCGDGANDCGALKAGDIGISLSEAEASVAAPFTSKTMDIGCVIDVIKEGRAALVTSFSCFKYMALYSIIQFTTVTLLYAFDSNLGDFQFLYIDLFLILPIAVYMGYTSAWPYLFSKRPTASLISKKVLVSLIGQIAINSTFQIALYWFIRFEPWYTPPDTDPDGENIECYENTVLFLLSCFQYILIAVVFSVGPPYRKPVWSNGRLVITLAILTLLTTTTVLFPPGFLESMLELEPLPFSFRCTLLALAFANFILCFGCEKYLFPWMLTITPAKHMFALTRGGYSQLADELQKPPSKKLYKRIIVDMDEERKRI</sequence>
<organism evidence="18 19">
    <name type="scientific">Mortierella isabellina</name>
    <name type="common">Filamentous fungus</name>
    <name type="synonym">Umbelopsis isabellina</name>
    <dbReference type="NCBI Taxonomy" id="91625"/>
    <lineage>
        <taxon>Eukaryota</taxon>
        <taxon>Fungi</taxon>
        <taxon>Fungi incertae sedis</taxon>
        <taxon>Mucoromycota</taxon>
        <taxon>Mucoromycotina</taxon>
        <taxon>Umbelopsidomycetes</taxon>
        <taxon>Umbelopsidales</taxon>
        <taxon>Umbelopsidaceae</taxon>
        <taxon>Umbelopsis</taxon>
    </lineage>
</organism>
<keyword evidence="7 13" id="KW-0067">ATP-binding</keyword>
<dbReference type="Pfam" id="PF00690">
    <property type="entry name" value="Cation_ATPase_N"/>
    <property type="match status" value="1"/>
</dbReference>
<evidence type="ECO:0000256" key="8">
    <source>
        <dbReference type="ARBA" id="ARBA00022842"/>
    </source>
</evidence>
<dbReference type="Gene3D" id="3.40.50.1000">
    <property type="entry name" value="HAD superfamily/HAD-like"/>
    <property type="match status" value="1"/>
</dbReference>
<comment type="catalytic activity">
    <reaction evidence="12 13">
        <text>ATP + H2O = ADP + phosphate + H(+)</text>
        <dbReference type="Rhea" id="RHEA:13065"/>
        <dbReference type="ChEBI" id="CHEBI:15377"/>
        <dbReference type="ChEBI" id="CHEBI:15378"/>
        <dbReference type="ChEBI" id="CHEBI:30616"/>
        <dbReference type="ChEBI" id="CHEBI:43474"/>
        <dbReference type="ChEBI" id="CHEBI:456216"/>
    </reaction>
</comment>
<dbReference type="SFLD" id="SFLDS00003">
    <property type="entry name" value="Haloacid_Dehalogenase"/>
    <property type="match status" value="1"/>
</dbReference>
<evidence type="ECO:0000256" key="2">
    <source>
        <dbReference type="ARBA" id="ARBA00006000"/>
    </source>
</evidence>
<feature type="domain" description="P5B-type ATPase N-terminal" evidence="17">
    <location>
        <begin position="214"/>
        <end position="345"/>
    </location>
</feature>
<keyword evidence="6 13" id="KW-0547">Nucleotide-binding</keyword>
<dbReference type="InterPro" id="IPR047819">
    <property type="entry name" value="P5A-ATPase_N"/>
</dbReference>
<dbReference type="Pfam" id="PF12409">
    <property type="entry name" value="P5-ATPase"/>
    <property type="match status" value="1"/>
</dbReference>
<evidence type="ECO:0000256" key="12">
    <source>
        <dbReference type="ARBA" id="ARBA00049360"/>
    </source>
</evidence>
<feature type="transmembrane region" description="Helical" evidence="13">
    <location>
        <begin position="426"/>
        <end position="444"/>
    </location>
</feature>
<dbReference type="Gene3D" id="2.70.150.10">
    <property type="entry name" value="Calcium-transporting ATPase, cytoplasmic transduction domain A"/>
    <property type="match status" value="1"/>
</dbReference>
<dbReference type="PROSITE" id="PS00154">
    <property type="entry name" value="ATPASE_E1_E2"/>
    <property type="match status" value="1"/>
</dbReference>
<dbReference type="PRINTS" id="PR00119">
    <property type="entry name" value="CATATPASE"/>
</dbReference>
<feature type="transmembrane region" description="Helical" evidence="13">
    <location>
        <begin position="1222"/>
        <end position="1244"/>
    </location>
</feature>
<evidence type="ECO:0000256" key="11">
    <source>
        <dbReference type="ARBA" id="ARBA00023136"/>
    </source>
</evidence>
<dbReference type="InterPro" id="IPR036412">
    <property type="entry name" value="HAD-like_sf"/>
</dbReference>
<feature type="transmembrane region" description="Helical" evidence="13">
    <location>
        <begin position="1269"/>
        <end position="1289"/>
    </location>
</feature>
<dbReference type="SUPFAM" id="SSF81653">
    <property type="entry name" value="Calcium ATPase, transduction domain A"/>
    <property type="match status" value="1"/>
</dbReference>
<dbReference type="InterPro" id="IPR004014">
    <property type="entry name" value="ATPase_P-typ_cation-transptr_N"/>
</dbReference>
<comment type="subcellular location">
    <subcellularLocation>
        <location evidence="1 13">Membrane</location>
        <topology evidence="1 13">Multi-pass membrane protein</topology>
    </subcellularLocation>
</comment>
<evidence type="ECO:0000256" key="5">
    <source>
        <dbReference type="ARBA" id="ARBA00022723"/>
    </source>
</evidence>
<comment type="similarity">
    <text evidence="2 13">Belongs to the cation transport ATPase (P-type) (TC 3.A.3) family. Type V subfamily.</text>
</comment>
<dbReference type="OrthoDB" id="48943at2759"/>
<dbReference type="PANTHER" id="PTHR45630">
    <property type="entry name" value="CATION-TRANSPORTING ATPASE-RELATED"/>
    <property type="match status" value="1"/>
</dbReference>
<evidence type="ECO:0000256" key="10">
    <source>
        <dbReference type="ARBA" id="ARBA00022989"/>
    </source>
</evidence>
<evidence type="ECO:0000256" key="9">
    <source>
        <dbReference type="ARBA" id="ARBA00022967"/>
    </source>
</evidence>
<feature type="transmembrane region" description="Helical" evidence="13">
    <location>
        <begin position="1301"/>
        <end position="1322"/>
    </location>
</feature>
<dbReference type="InterPro" id="IPR008250">
    <property type="entry name" value="ATPase_P-typ_transduc_dom_A_sf"/>
</dbReference>
<proteinExistence type="inferred from homology"/>
<feature type="transmembrane region" description="Helical" evidence="13">
    <location>
        <begin position="1334"/>
        <end position="1354"/>
    </location>
</feature>
<dbReference type="InterPro" id="IPR018303">
    <property type="entry name" value="ATPase_P-typ_P_site"/>
</dbReference>
<dbReference type="Proteomes" id="UP000654370">
    <property type="component" value="Unassembled WGS sequence"/>
</dbReference>
<keyword evidence="19" id="KW-1185">Reference proteome</keyword>
<dbReference type="Gene3D" id="3.40.1110.10">
    <property type="entry name" value="Calcium-transporting ATPase, cytoplasmic domain N"/>
    <property type="match status" value="1"/>
</dbReference>
<keyword evidence="4 13" id="KW-0812">Transmembrane</keyword>
<dbReference type="SFLD" id="SFLDG00002">
    <property type="entry name" value="C1.7:_P-type_atpase_like"/>
    <property type="match status" value="1"/>
</dbReference>
<dbReference type="GO" id="GO:0005524">
    <property type="term" value="F:ATP binding"/>
    <property type="evidence" value="ECO:0007669"/>
    <property type="project" value="UniProtKB-UniRule"/>
</dbReference>
<dbReference type="Pfam" id="PF00122">
    <property type="entry name" value="E1-E2_ATPase"/>
    <property type="match status" value="1"/>
</dbReference>
<feature type="compositionally biased region" description="Acidic residues" evidence="14">
    <location>
        <begin position="143"/>
        <end position="165"/>
    </location>
</feature>
<evidence type="ECO:0000256" key="14">
    <source>
        <dbReference type="SAM" id="MobiDB-lite"/>
    </source>
</evidence>
<dbReference type="GO" id="GO:0016020">
    <property type="term" value="C:membrane"/>
    <property type="evidence" value="ECO:0007669"/>
    <property type="project" value="UniProtKB-SubCell"/>
</dbReference>
<evidence type="ECO:0000259" key="17">
    <source>
        <dbReference type="Pfam" id="PF12409"/>
    </source>
</evidence>
<evidence type="ECO:0000259" key="16">
    <source>
        <dbReference type="Pfam" id="PF00690"/>
    </source>
</evidence>
<dbReference type="SUPFAM" id="SSF56784">
    <property type="entry name" value="HAD-like"/>
    <property type="match status" value="1"/>
</dbReference>
<comment type="caution">
    <text evidence="18">The sequence shown here is derived from an EMBL/GenBank/DDBJ whole genome shotgun (WGS) entry which is preliminary data.</text>
</comment>
<reference evidence="18" key="1">
    <citation type="submission" date="2020-12" db="EMBL/GenBank/DDBJ databases">
        <title>Metabolic potential, ecology and presence of endohyphal bacteria is reflected in genomic diversity of Mucoromycotina.</title>
        <authorList>
            <person name="Muszewska A."/>
            <person name="Okrasinska A."/>
            <person name="Steczkiewicz K."/>
            <person name="Drgas O."/>
            <person name="Orlowska M."/>
            <person name="Perlinska-Lenart U."/>
            <person name="Aleksandrzak-Piekarczyk T."/>
            <person name="Szatraj K."/>
            <person name="Zielenkiewicz U."/>
            <person name="Pilsyk S."/>
            <person name="Malc E."/>
            <person name="Mieczkowski P."/>
            <person name="Kruszewska J.S."/>
            <person name="Biernat P."/>
            <person name="Pawlowska J."/>
        </authorList>
    </citation>
    <scope>NUCLEOTIDE SEQUENCE</scope>
    <source>
        <strain evidence="18">WA0000067209</strain>
    </source>
</reference>
<evidence type="ECO:0000256" key="13">
    <source>
        <dbReference type="RuleBase" id="RU362082"/>
    </source>
</evidence>
<evidence type="ECO:0000256" key="6">
    <source>
        <dbReference type="ARBA" id="ARBA00022741"/>
    </source>
</evidence>
<evidence type="ECO:0000256" key="4">
    <source>
        <dbReference type="ARBA" id="ARBA00022692"/>
    </source>
</evidence>
<evidence type="ECO:0000256" key="7">
    <source>
        <dbReference type="ARBA" id="ARBA00022840"/>
    </source>
</evidence>
<dbReference type="NCBIfam" id="TIGR01657">
    <property type="entry name" value="P-ATPase-V"/>
    <property type="match status" value="1"/>
</dbReference>
<feature type="domain" description="P-type ATPase A" evidence="15">
    <location>
        <begin position="462"/>
        <end position="588"/>
    </location>
</feature>
<dbReference type="InterPro" id="IPR006544">
    <property type="entry name" value="P-type_TPase_V"/>
</dbReference>
<evidence type="ECO:0000313" key="19">
    <source>
        <dbReference type="Proteomes" id="UP000654370"/>
    </source>
</evidence>
<dbReference type="SUPFAM" id="SSF81665">
    <property type="entry name" value="Calcium ATPase, transmembrane domain M"/>
    <property type="match status" value="1"/>
</dbReference>
<evidence type="ECO:0000259" key="15">
    <source>
        <dbReference type="Pfam" id="PF00122"/>
    </source>
</evidence>
<dbReference type="InterPro" id="IPR047821">
    <property type="entry name" value="P5B-type_ATPase"/>
</dbReference>
<dbReference type="CDD" id="cd07542">
    <property type="entry name" value="P-type_ATPase_cation"/>
    <property type="match status" value="1"/>
</dbReference>
<dbReference type="FunFam" id="3.40.50.1000:FF:000068">
    <property type="entry name" value="Cation-transporting ATPase"/>
    <property type="match status" value="1"/>
</dbReference>
<evidence type="ECO:0000256" key="1">
    <source>
        <dbReference type="ARBA" id="ARBA00004141"/>
    </source>
</evidence>
<dbReference type="InterPro" id="IPR059000">
    <property type="entry name" value="ATPase_P-type_domA"/>
</dbReference>
<gene>
    <name evidence="18" type="ORF">INT43_003447</name>
</gene>